<gene>
    <name evidence="3" type="ORF">JY651_07880</name>
</gene>
<keyword evidence="1" id="KW-0175">Coiled coil</keyword>
<protein>
    <submittedName>
        <fullName evidence="3">Uncharacterized protein</fullName>
    </submittedName>
</protein>
<dbReference type="RefSeq" id="WP_206726410.1">
    <property type="nucleotide sequence ID" value="NZ_CP071090.1"/>
</dbReference>
<feature type="coiled-coil region" evidence="1">
    <location>
        <begin position="429"/>
        <end position="457"/>
    </location>
</feature>
<evidence type="ECO:0000313" key="3">
    <source>
        <dbReference type="EMBL" id="QSQ24849.1"/>
    </source>
</evidence>
<feature type="compositionally biased region" description="Gly residues" evidence="2">
    <location>
        <begin position="737"/>
        <end position="750"/>
    </location>
</feature>
<evidence type="ECO:0000256" key="2">
    <source>
        <dbReference type="SAM" id="MobiDB-lite"/>
    </source>
</evidence>
<reference evidence="3 4" key="1">
    <citation type="submission" date="2021-02" db="EMBL/GenBank/DDBJ databases">
        <title>De Novo genome assembly of isolated myxobacteria.</title>
        <authorList>
            <person name="Stevens D.C."/>
        </authorList>
    </citation>
    <scope>NUCLEOTIDE SEQUENCE [LARGE SCALE GENOMIC DNA]</scope>
    <source>
        <strain evidence="4">SCPEA02</strain>
    </source>
</reference>
<name>A0ABX7P300_9BACT</name>
<organism evidence="3 4">
    <name type="scientific">Pyxidicoccus parkwayensis</name>
    <dbReference type="NCBI Taxonomy" id="2813578"/>
    <lineage>
        <taxon>Bacteria</taxon>
        <taxon>Pseudomonadati</taxon>
        <taxon>Myxococcota</taxon>
        <taxon>Myxococcia</taxon>
        <taxon>Myxococcales</taxon>
        <taxon>Cystobacterineae</taxon>
        <taxon>Myxococcaceae</taxon>
        <taxon>Pyxidicoccus</taxon>
    </lineage>
</organism>
<dbReference type="Proteomes" id="UP000662747">
    <property type="component" value="Chromosome"/>
</dbReference>
<keyword evidence="4" id="KW-1185">Reference proteome</keyword>
<evidence type="ECO:0000256" key="1">
    <source>
        <dbReference type="SAM" id="Coils"/>
    </source>
</evidence>
<proteinExistence type="predicted"/>
<evidence type="ECO:0000313" key="4">
    <source>
        <dbReference type="Proteomes" id="UP000662747"/>
    </source>
</evidence>
<sequence>MSGALKVGDLFIACTASIAPALKSLGDLVESVEKAAKQVKNAAKDIGEIGAVVAAGIAGAVIAASESNAEMKEEVTRLTDLLYTLAADLGDLFAPVVKQLADFVERLVATFQNLSPEVKQAAADVAVWVAGTGLAVGAIGKMAGVVEAMSGGLGFLIEVLGKLKTSTTLASLGTTLAGLAAPVAAVAAAVAALTLLAGAVYGAWTDTSTGLRESVLSILASVGQVAARVWEVLKSTFEALGAVIHAIVLDSLNTMAWLVRETAKKLLPLADVLGMTRLQAGLKAAAGLTGEDLMRALEAGGSYVKDQVAAGAKALGNAVSSLGSTIYDTGKAVGQGVADGFSSALAGTKKMFADMGLSGLIESLMAMMPSLSEEKAKTRTKDDGKAPFEIEVGKSAERDIDKMVKEVQQLAAHGGDGVRALNTAMEGKAKALARAMAEAAEAARQAIAQARAELQQRFASAFGQLTGMVDLFSQGTLAAGGNPLGGVAAVIGELLTQSEGFRTLMEMVSAIIQRVADALGKILEPLQPLLGAVSLVIDALMSAITPVFEMLGEALKPLVPPLVIVGQLLQGLAPLLEVLMKAFSVVMMPLQLLGGPVLKGLFEVLKFVSTVVLYVALAIGTVWNAVVSAIQSVIRAISSVIDWTGFDGLNRLARSMGRMKVDTDSMSDALRELADTTWDSADATAENAAENLKNADALRRANEALTNVPAAWKVALRRFQVQDAQEGPTVEPTPTPGTGGTGIPDVGVGGSGGNPVESRFRETLHELQDMYPERNGVQAMLDPLRSALDSILHRRAPEPPTTPEDEKAVATSFNITINGTDISEAMTEAQRFAERQRSLLGLRSSGRTARLTPKFG</sequence>
<dbReference type="EMBL" id="CP071090">
    <property type="protein sequence ID" value="QSQ24849.1"/>
    <property type="molecule type" value="Genomic_DNA"/>
</dbReference>
<accession>A0ABX7P300</accession>
<feature type="region of interest" description="Disordered" evidence="2">
    <location>
        <begin position="724"/>
        <end position="750"/>
    </location>
</feature>